<dbReference type="InterPro" id="IPR014146">
    <property type="entry name" value="LigD_ligase_dom"/>
</dbReference>
<evidence type="ECO:0000256" key="14">
    <source>
        <dbReference type="ARBA" id="ARBA00023125"/>
    </source>
</evidence>
<dbReference type="NCBIfam" id="TIGR02777">
    <property type="entry name" value="LigD_PE_dom"/>
    <property type="match status" value="1"/>
</dbReference>
<dbReference type="InterPro" id="IPR012309">
    <property type="entry name" value="DNA_ligase_ATP-dep_C"/>
</dbReference>
<evidence type="ECO:0000256" key="15">
    <source>
        <dbReference type="ARBA" id="ARBA00023172"/>
    </source>
</evidence>
<evidence type="ECO:0000256" key="9">
    <source>
        <dbReference type="ARBA" id="ARBA00022763"/>
    </source>
</evidence>
<keyword evidence="14" id="KW-0238">DNA-binding</keyword>
<dbReference type="GO" id="GO:0003887">
    <property type="term" value="F:DNA-directed DNA polymerase activity"/>
    <property type="evidence" value="ECO:0007669"/>
    <property type="project" value="UniProtKB-KW"/>
</dbReference>
<evidence type="ECO:0000256" key="6">
    <source>
        <dbReference type="ARBA" id="ARBA00022722"/>
    </source>
</evidence>
<gene>
    <name evidence="23" type="primary">ligD</name>
    <name evidence="23" type="ORF">LXM24_12345</name>
</gene>
<dbReference type="GO" id="GO:0006281">
    <property type="term" value="P:DNA repair"/>
    <property type="evidence" value="ECO:0007669"/>
    <property type="project" value="UniProtKB-KW"/>
</dbReference>
<dbReference type="InterPro" id="IPR016059">
    <property type="entry name" value="DNA_ligase_ATP-dep_CS"/>
</dbReference>
<dbReference type="GO" id="GO:0003677">
    <property type="term" value="F:DNA binding"/>
    <property type="evidence" value="ECO:0007669"/>
    <property type="project" value="UniProtKB-KW"/>
</dbReference>
<evidence type="ECO:0000259" key="22">
    <source>
        <dbReference type="PROSITE" id="PS50160"/>
    </source>
</evidence>
<dbReference type="CDD" id="cd04865">
    <property type="entry name" value="LigD_Pol_like_2"/>
    <property type="match status" value="1"/>
</dbReference>
<dbReference type="Pfam" id="PF04679">
    <property type="entry name" value="DNA_ligase_A_C"/>
    <property type="match status" value="1"/>
</dbReference>
<accession>A0A9X1T953</accession>
<dbReference type="InterPro" id="IPR052171">
    <property type="entry name" value="NHEJ_LigD"/>
</dbReference>
<evidence type="ECO:0000256" key="3">
    <source>
        <dbReference type="ARBA" id="ARBA00022598"/>
    </source>
</evidence>
<dbReference type="PROSITE" id="PS50160">
    <property type="entry name" value="DNA_LIGASE_A3"/>
    <property type="match status" value="1"/>
</dbReference>
<keyword evidence="18" id="KW-0511">Multifunctional enzyme</keyword>
<evidence type="ECO:0000256" key="5">
    <source>
        <dbReference type="ARBA" id="ARBA00022695"/>
    </source>
</evidence>
<proteinExistence type="predicted"/>
<dbReference type="PANTHER" id="PTHR42705">
    <property type="entry name" value="BIFUNCTIONAL NON-HOMOLOGOUS END JOINING PROTEIN LIGD"/>
    <property type="match status" value="1"/>
</dbReference>
<keyword evidence="11" id="KW-0269">Exonuclease</keyword>
<evidence type="ECO:0000256" key="10">
    <source>
        <dbReference type="ARBA" id="ARBA00022801"/>
    </source>
</evidence>
<dbReference type="InterPro" id="IPR014145">
    <property type="entry name" value="LigD_pol_dom"/>
</dbReference>
<feature type="region of interest" description="Disordered" evidence="21">
    <location>
        <begin position="498"/>
        <end position="521"/>
    </location>
</feature>
<dbReference type="EC" id="6.5.1.1" evidence="2"/>
<evidence type="ECO:0000256" key="17">
    <source>
        <dbReference type="ARBA" id="ARBA00023211"/>
    </source>
</evidence>
<keyword evidence="12" id="KW-0067">ATP-binding</keyword>
<dbReference type="Gene3D" id="3.30.1490.70">
    <property type="match status" value="1"/>
</dbReference>
<dbReference type="Pfam" id="PF13298">
    <property type="entry name" value="LigD_N"/>
    <property type="match status" value="1"/>
</dbReference>
<evidence type="ECO:0000256" key="2">
    <source>
        <dbReference type="ARBA" id="ARBA00012727"/>
    </source>
</evidence>
<dbReference type="GO" id="GO:0004527">
    <property type="term" value="F:exonuclease activity"/>
    <property type="evidence" value="ECO:0007669"/>
    <property type="project" value="UniProtKB-KW"/>
</dbReference>
<comment type="cofactor">
    <cofactor evidence="1">
        <name>Mn(2+)</name>
        <dbReference type="ChEBI" id="CHEBI:29035"/>
    </cofactor>
</comment>
<feature type="region of interest" description="Disordered" evidence="21">
    <location>
        <begin position="195"/>
        <end position="233"/>
    </location>
</feature>
<feature type="compositionally biased region" description="Basic and acidic residues" evidence="21">
    <location>
        <begin position="552"/>
        <end position="604"/>
    </location>
</feature>
<keyword evidence="15" id="KW-0233">DNA recombination</keyword>
<evidence type="ECO:0000256" key="12">
    <source>
        <dbReference type="ARBA" id="ARBA00022840"/>
    </source>
</evidence>
<keyword evidence="5" id="KW-0548">Nucleotidyltransferase</keyword>
<keyword evidence="10" id="KW-0378">Hydrolase</keyword>
<feature type="domain" description="ATP-dependent DNA ligase family profile" evidence="22">
    <location>
        <begin position="344"/>
        <end position="481"/>
    </location>
</feature>
<keyword evidence="4" id="KW-0808">Transferase</keyword>
<dbReference type="InterPro" id="IPR012340">
    <property type="entry name" value="NA-bd_OB-fold"/>
</dbReference>
<dbReference type="RefSeq" id="WP_234613382.1">
    <property type="nucleotide sequence ID" value="NZ_CP098806.1"/>
</dbReference>
<keyword evidence="17" id="KW-0464">Manganese</keyword>
<dbReference type="InterPro" id="IPR012310">
    <property type="entry name" value="DNA_ligase_ATP-dep_cent"/>
</dbReference>
<keyword evidence="16" id="KW-0234">DNA repair</keyword>
<dbReference type="GO" id="GO:0005524">
    <property type="term" value="F:ATP binding"/>
    <property type="evidence" value="ECO:0007669"/>
    <property type="project" value="UniProtKB-KW"/>
</dbReference>
<feature type="region of interest" description="Disordered" evidence="21">
    <location>
        <begin position="552"/>
        <end position="616"/>
    </location>
</feature>
<evidence type="ECO:0000256" key="21">
    <source>
        <dbReference type="SAM" id="MobiDB-lite"/>
    </source>
</evidence>
<dbReference type="SUPFAM" id="SSF56091">
    <property type="entry name" value="DNA ligase/mRNA capping enzyme, catalytic domain"/>
    <property type="match status" value="1"/>
</dbReference>
<keyword evidence="6" id="KW-0540">Nuclease</keyword>
<comment type="catalytic activity">
    <reaction evidence="20">
        <text>ATP + (deoxyribonucleotide)n-3'-hydroxyl + 5'-phospho-(deoxyribonucleotide)m = (deoxyribonucleotide)n+m + AMP + diphosphate.</text>
        <dbReference type="EC" id="6.5.1.1"/>
    </reaction>
</comment>
<reference evidence="23" key="1">
    <citation type="submission" date="2021-12" db="EMBL/GenBank/DDBJ databases">
        <title>Novel species in genus Dyadobacter.</title>
        <authorList>
            <person name="Ma C."/>
        </authorList>
    </citation>
    <scope>NUCLEOTIDE SEQUENCE</scope>
    <source>
        <strain evidence="23">CY399</strain>
    </source>
</reference>
<evidence type="ECO:0000256" key="4">
    <source>
        <dbReference type="ARBA" id="ARBA00022679"/>
    </source>
</evidence>
<dbReference type="NCBIfam" id="TIGR02776">
    <property type="entry name" value="NHEJ_ligase_prk"/>
    <property type="match status" value="1"/>
</dbReference>
<evidence type="ECO:0000256" key="8">
    <source>
        <dbReference type="ARBA" id="ARBA00022741"/>
    </source>
</evidence>
<dbReference type="CDD" id="cd07906">
    <property type="entry name" value="Adenylation_DNA_ligase_LigD_LigC"/>
    <property type="match status" value="1"/>
</dbReference>
<keyword evidence="24" id="KW-1185">Reference proteome</keyword>
<dbReference type="Proteomes" id="UP001139700">
    <property type="component" value="Unassembled WGS sequence"/>
</dbReference>
<dbReference type="Gene3D" id="3.90.920.10">
    <property type="entry name" value="DNA primase, PRIM domain"/>
    <property type="match status" value="1"/>
</dbReference>
<feature type="compositionally biased region" description="Basic and acidic residues" evidence="21">
    <location>
        <begin position="202"/>
        <end position="233"/>
    </location>
</feature>
<evidence type="ECO:0000256" key="19">
    <source>
        <dbReference type="ARBA" id="ARBA00029943"/>
    </source>
</evidence>
<keyword evidence="9" id="KW-0227">DNA damage</keyword>
<dbReference type="CDD" id="cd07971">
    <property type="entry name" value="OBF_DNA_ligase_LigD"/>
    <property type="match status" value="1"/>
</dbReference>
<dbReference type="GO" id="GO:0003910">
    <property type="term" value="F:DNA ligase (ATP) activity"/>
    <property type="evidence" value="ECO:0007669"/>
    <property type="project" value="UniProtKB-EC"/>
</dbReference>
<evidence type="ECO:0000256" key="16">
    <source>
        <dbReference type="ARBA" id="ARBA00023204"/>
    </source>
</evidence>
<keyword evidence="13" id="KW-0239">DNA-directed DNA polymerase</keyword>
<dbReference type="SUPFAM" id="SSF50249">
    <property type="entry name" value="Nucleic acid-binding proteins"/>
    <property type="match status" value="1"/>
</dbReference>
<evidence type="ECO:0000256" key="7">
    <source>
        <dbReference type="ARBA" id="ARBA00022723"/>
    </source>
</evidence>
<keyword evidence="7" id="KW-0479">Metal-binding</keyword>
<dbReference type="Gene3D" id="2.40.50.140">
    <property type="entry name" value="Nucleic acid-binding proteins"/>
    <property type="match status" value="1"/>
</dbReference>
<dbReference type="Pfam" id="PF21686">
    <property type="entry name" value="LigD_Prim-Pol"/>
    <property type="match status" value="1"/>
</dbReference>
<dbReference type="GO" id="GO:0006310">
    <property type="term" value="P:DNA recombination"/>
    <property type="evidence" value="ECO:0007669"/>
    <property type="project" value="UniProtKB-KW"/>
</dbReference>
<dbReference type="InterPro" id="IPR014144">
    <property type="entry name" value="LigD_PE_domain"/>
</dbReference>
<evidence type="ECO:0000256" key="20">
    <source>
        <dbReference type="ARBA" id="ARBA00034003"/>
    </source>
</evidence>
<dbReference type="GO" id="GO:0046872">
    <property type="term" value="F:metal ion binding"/>
    <property type="evidence" value="ECO:0007669"/>
    <property type="project" value="UniProtKB-KW"/>
</dbReference>
<dbReference type="NCBIfam" id="TIGR02779">
    <property type="entry name" value="NHEJ_ligase_lig"/>
    <property type="match status" value="1"/>
</dbReference>
<evidence type="ECO:0000313" key="24">
    <source>
        <dbReference type="Proteomes" id="UP001139700"/>
    </source>
</evidence>
<evidence type="ECO:0000256" key="11">
    <source>
        <dbReference type="ARBA" id="ARBA00022839"/>
    </source>
</evidence>
<evidence type="ECO:0000256" key="13">
    <source>
        <dbReference type="ARBA" id="ARBA00022932"/>
    </source>
</evidence>
<dbReference type="PROSITE" id="PS00333">
    <property type="entry name" value="DNA_LIGASE_A2"/>
    <property type="match status" value="1"/>
</dbReference>
<evidence type="ECO:0000256" key="18">
    <source>
        <dbReference type="ARBA" id="ARBA00023268"/>
    </source>
</evidence>
<evidence type="ECO:0000313" key="23">
    <source>
        <dbReference type="EMBL" id="MCF0040880.1"/>
    </source>
</evidence>
<organism evidence="23 24">
    <name type="scientific">Dyadobacter fanqingshengii</name>
    <dbReference type="NCBI Taxonomy" id="2906443"/>
    <lineage>
        <taxon>Bacteria</taxon>
        <taxon>Pseudomonadati</taxon>
        <taxon>Bacteroidota</taxon>
        <taxon>Cytophagia</taxon>
        <taxon>Cytophagales</taxon>
        <taxon>Spirosomataceae</taxon>
        <taxon>Dyadobacter</taxon>
    </lineage>
</organism>
<dbReference type="InterPro" id="IPR014143">
    <property type="entry name" value="NHEJ_ligase_prk"/>
</dbReference>
<sequence length="920" mass="104802">MSLTKYNEKRSFEKTPEPKGGKADSEELIFVIQKHHASRLHYDFRLEMDGVLKSWAVPKGPSLDPATKRLAMMVEDHPYDYKDFEGIIPKGNYGAGTVMVWDEGTYEPLEEAKTKKEKEKILLKELASGSVKIRMKGKKLKGEFALVKTKGMSENSWLLIKHRDKFASETDITKQDKSVISNKTLDAIKATTDNVWGESESDEKTGDKAKKTKDKKDEEAPIDEYIEKEKDDKSGEKDAATLLKKGKKAKFPEDIVPMLATLVDEPFDDPGWEYEVKWDGYRALAYMNKGVTELKSRNKKSFNDKFYPIHEGLCDWKINAVLDGEVVVINDKGHSDFGALQNWRSEADGELVYYVFDILWYEGKSLVDLPLTERKAILQSIVTEDSPVRIGYSIAAEGTAFFNAAGEMGLEGIIAKRSDSAYQVGLRTNDWLKIKIHNRQEVIIAGYTRNAGTSKHFSALLLAAYDQGVLQYVGKVGTGFKDKQQKEMLELFKPLETENSPFKETPDYNKPSRFRPNPPKANATWLKPELVCEVSFTEVTSDGVFRHPSFEGMREDKKARDVVREIEQPTEKAVEEDKKSEKEDKKAQKEEKKSEKKEIIAKPDKSKRKTLLNPTDETQVRKINGNEVKFSNLSKIFWHHEKITKRDVINYYYQVAPFILPYLERRPLSLNRFPNGIDGKSFYQKDVTGKVPSWVEMFPYTANDEEQQKNFMVCNDEAALLYMANLGCIDMNPWNSRTHKPDNPDWCLLDLDPDTTNTFEQVIETALAIKQLLDSLNIDGYCKTSGSTGLHIYIPLGAKYSYDQCQLFAQWIASQVQQELPGFTSIERMTKNRKGKLYIDYLQNRPKATLAAPYSIRPKPGATVSMPLHWEEVKIGLQLRDFTILNAMDRLQQEGDLFKPVLGKGIDLEAAIGKIEAEAK</sequence>
<keyword evidence="8" id="KW-0547">Nucleotide-binding</keyword>
<dbReference type="PANTHER" id="PTHR42705:SF2">
    <property type="entry name" value="BIFUNCTIONAL NON-HOMOLOGOUS END JOINING PROTEIN LIGD"/>
    <property type="match status" value="1"/>
</dbReference>
<comment type="caution">
    <text evidence="23">The sequence shown here is derived from an EMBL/GenBank/DDBJ whole genome shotgun (WGS) entry which is preliminary data.</text>
</comment>
<evidence type="ECO:0000256" key="1">
    <source>
        <dbReference type="ARBA" id="ARBA00001936"/>
    </source>
</evidence>
<dbReference type="EMBL" id="JAJTTA010000002">
    <property type="protein sequence ID" value="MCF0040880.1"/>
    <property type="molecule type" value="Genomic_DNA"/>
</dbReference>
<keyword evidence="3 23" id="KW-0436">Ligase</keyword>
<dbReference type="Pfam" id="PF01068">
    <property type="entry name" value="DNA_ligase_A_M"/>
    <property type="match status" value="1"/>
</dbReference>
<protein>
    <recommendedName>
        <fullName evidence="2">DNA ligase (ATP)</fullName>
        <ecNumber evidence="2">6.5.1.1</ecNumber>
    </recommendedName>
    <alternativeName>
        <fullName evidence="19">NHEJ DNA polymerase</fullName>
    </alternativeName>
</protein>
<dbReference type="Gene3D" id="3.30.470.30">
    <property type="entry name" value="DNA ligase/mRNA capping enzyme"/>
    <property type="match status" value="1"/>
</dbReference>
<feature type="region of interest" description="Disordered" evidence="21">
    <location>
        <begin position="1"/>
        <end position="23"/>
    </location>
</feature>
<name>A0A9X1T953_9BACT</name>
<dbReference type="AlphaFoldDB" id="A0A9X1T953"/>
<dbReference type="NCBIfam" id="TIGR02778">
    <property type="entry name" value="ligD_pol"/>
    <property type="match status" value="1"/>
</dbReference>